<reference evidence="21" key="2">
    <citation type="submission" date="2025-09" db="UniProtKB">
        <authorList>
            <consortium name="Ensembl"/>
        </authorList>
    </citation>
    <scope>IDENTIFICATION</scope>
</reference>
<feature type="transmembrane region" description="Helical" evidence="18">
    <location>
        <begin position="497"/>
        <end position="516"/>
    </location>
</feature>
<evidence type="ECO:0000256" key="5">
    <source>
        <dbReference type="ARBA" id="ARBA00022989"/>
    </source>
</evidence>
<evidence type="ECO:0000256" key="16">
    <source>
        <dbReference type="PIRSR" id="PIRSR601508-2"/>
    </source>
</evidence>
<dbReference type="CDD" id="cd06382">
    <property type="entry name" value="PBP1_iGluR_Kainate"/>
    <property type="match status" value="1"/>
</dbReference>
<dbReference type="InterPro" id="IPR019594">
    <property type="entry name" value="Glu/Gly-bd"/>
</dbReference>
<evidence type="ECO:0000256" key="15">
    <source>
        <dbReference type="PIRSR" id="PIRSR601508-1"/>
    </source>
</evidence>
<dbReference type="InterPro" id="IPR001828">
    <property type="entry name" value="ANF_lig-bd_rcpt"/>
</dbReference>
<feature type="binding site" evidence="15">
    <location>
        <position position="672"/>
    </location>
    <ligand>
        <name>L-glutamate</name>
        <dbReference type="ChEBI" id="CHEBI:29985"/>
    </ligand>
</feature>
<keyword evidence="11 18" id="KW-0628">Postsynaptic cell membrane</keyword>
<keyword evidence="13 18" id="KW-0407">Ion channel</keyword>
<dbReference type="InterPro" id="IPR028082">
    <property type="entry name" value="Peripla_BP_I"/>
</dbReference>
<protein>
    <recommendedName>
        <fullName evidence="18">Glutamate receptor</fullName>
    </recommendedName>
</protein>
<evidence type="ECO:0000256" key="17">
    <source>
        <dbReference type="PIRSR" id="PIRSR601508-3"/>
    </source>
</evidence>
<name>A0A8D2MJT2_ZONAL</name>
<feature type="disulfide bond" evidence="17">
    <location>
        <begin position="684"/>
        <end position="738"/>
    </location>
</feature>
<gene>
    <name evidence="21" type="primary">GRIK2</name>
</gene>
<keyword evidence="10" id="KW-0325">Glycoprotein</keyword>
<evidence type="ECO:0000313" key="22">
    <source>
        <dbReference type="Proteomes" id="UP000694413"/>
    </source>
</evidence>
<keyword evidence="12 18" id="KW-1071">Ligand-gated ion channel</keyword>
<keyword evidence="22" id="KW-1185">Reference proteome</keyword>
<evidence type="ECO:0000256" key="11">
    <source>
        <dbReference type="ARBA" id="ARBA00023257"/>
    </source>
</evidence>
<evidence type="ECO:0000256" key="7">
    <source>
        <dbReference type="ARBA" id="ARBA00023065"/>
    </source>
</evidence>
<evidence type="ECO:0000256" key="10">
    <source>
        <dbReference type="ARBA" id="ARBA00023180"/>
    </source>
</evidence>
<dbReference type="SUPFAM" id="SSF53822">
    <property type="entry name" value="Periplasmic binding protein-like I"/>
    <property type="match status" value="1"/>
</dbReference>
<evidence type="ECO:0000256" key="14">
    <source>
        <dbReference type="ARBA" id="ARBA00034104"/>
    </source>
</evidence>
<accession>A0A8D2MJT2</accession>
<evidence type="ECO:0000256" key="13">
    <source>
        <dbReference type="ARBA" id="ARBA00023303"/>
    </source>
</evidence>
<dbReference type="GO" id="GO:0015276">
    <property type="term" value="F:ligand-gated monoatomic ion channel activity"/>
    <property type="evidence" value="ECO:0007669"/>
    <property type="project" value="InterPro"/>
</dbReference>
<dbReference type="Gene3D" id="1.10.287.70">
    <property type="match status" value="1"/>
</dbReference>
<keyword evidence="4 18" id="KW-0812">Transmembrane</keyword>
<comment type="similarity">
    <text evidence="18">Belongs to the glutamate-gated ion channel (TC 1.A.10.1) family.</text>
</comment>
<evidence type="ECO:0000256" key="8">
    <source>
        <dbReference type="ARBA" id="ARBA00023136"/>
    </source>
</evidence>
<evidence type="ECO:0000256" key="18">
    <source>
        <dbReference type="RuleBase" id="RU367118"/>
    </source>
</evidence>
<dbReference type="FunFam" id="3.40.190.10:FF:000210">
    <property type="entry name" value="Glutamate receptor ionotropic, kainate 1"/>
    <property type="match status" value="1"/>
</dbReference>
<feature type="binding site" evidence="15">
    <location>
        <position position="457"/>
    </location>
    <ligand>
        <name>L-glutamate</name>
        <dbReference type="ChEBI" id="CHEBI:29985"/>
    </ligand>
</feature>
<evidence type="ECO:0000256" key="4">
    <source>
        <dbReference type="ARBA" id="ARBA00022692"/>
    </source>
</evidence>
<dbReference type="Pfam" id="PF10613">
    <property type="entry name" value="Lig_chan-Glu_bd"/>
    <property type="match status" value="1"/>
</dbReference>
<dbReference type="Pfam" id="PF00060">
    <property type="entry name" value="Lig_chan"/>
    <property type="match status" value="1"/>
</dbReference>
<dbReference type="SMART" id="SM00918">
    <property type="entry name" value="Lig_chan-Glu_bd"/>
    <property type="match status" value="1"/>
</dbReference>
<keyword evidence="5 18" id="KW-1133">Transmembrane helix</keyword>
<dbReference type="PANTHER" id="PTHR18966">
    <property type="entry name" value="IONOTROPIC GLUTAMATE RECEPTOR"/>
    <property type="match status" value="1"/>
</dbReference>
<evidence type="ECO:0000256" key="1">
    <source>
        <dbReference type="ARBA" id="ARBA00022448"/>
    </source>
</evidence>
<keyword evidence="6 18" id="KW-0770">Synapse</keyword>
<keyword evidence="3" id="KW-0597">Phosphoprotein</keyword>
<dbReference type="SMART" id="SM00079">
    <property type="entry name" value="PBPe"/>
    <property type="match status" value="1"/>
</dbReference>
<feature type="site" description="Crucial to convey clamshell closure to channel opening" evidence="16">
    <location>
        <position position="602"/>
    </location>
</feature>
<keyword evidence="2 18" id="KW-1003">Cell membrane</keyword>
<evidence type="ECO:0000313" key="21">
    <source>
        <dbReference type="Ensembl" id="ENSZALP00000007426.1"/>
    </source>
</evidence>
<evidence type="ECO:0000259" key="19">
    <source>
        <dbReference type="SMART" id="SM00079"/>
    </source>
</evidence>
<feature type="transmembrane region" description="Helical" evidence="18">
    <location>
        <begin position="573"/>
        <end position="595"/>
    </location>
</feature>
<dbReference type="FunFam" id="3.40.190.10:FF:000240">
    <property type="entry name" value="Glutamate receptor ionotropic, kainate 2"/>
    <property type="match status" value="1"/>
</dbReference>
<dbReference type="GO" id="GO:0038023">
    <property type="term" value="F:signaling receptor activity"/>
    <property type="evidence" value="ECO:0007669"/>
    <property type="project" value="InterPro"/>
</dbReference>
<dbReference type="PRINTS" id="PR00177">
    <property type="entry name" value="NMDARECEPTOR"/>
</dbReference>
<evidence type="ECO:0000256" key="12">
    <source>
        <dbReference type="ARBA" id="ARBA00023286"/>
    </source>
</evidence>
<dbReference type="Ensembl" id="ENSZALT00000010622.1">
    <property type="protein sequence ID" value="ENSZALP00000007426.1"/>
    <property type="gene ID" value="ENSZALG00000006602.1"/>
</dbReference>
<feature type="transmembrane region" description="Helical" evidence="18">
    <location>
        <begin position="754"/>
        <end position="778"/>
    </location>
</feature>
<dbReference type="Gene3D" id="3.40.190.10">
    <property type="entry name" value="Periplasmic binding protein-like II"/>
    <property type="match status" value="1"/>
</dbReference>
<dbReference type="FunFam" id="1.10.287.70:FF:000010">
    <property type="entry name" value="Putative glutamate receptor ionotropic kainate 1"/>
    <property type="match status" value="1"/>
</dbReference>
<dbReference type="AlphaFoldDB" id="A0A8D2MJT2"/>
<keyword evidence="7 18" id="KW-0406">Ion transport</keyword>
<comment type="function">
    <text evidence="18">Receptor for glutamate that functions as a ligand-gated ion channel in the central nervous system and plays an important role in excitatory synaptic transmission. L-glutamate acts as an excitatory neurotransmitter at many synapses in the central nervous system.</text>
</comment>
<feature type="site" description="Interaction with the cone snail toxin Con-ikot-ikot" evidence="16">
    <location>
        <position position="629"/>
    </location>
</feature>
<dbReference type="Proteomes" id="UP000694413">
    <property type="component" value="Unassembled WGS sequence"/>
</dbReference>
<dbReference type="InterPro" id="IPR001320">
    <property type="entry name" value="Iontro_rcpt_C"/>
</dbReference>
<feature type="domain" description="Ionotropic glutamate receptor C-terminal" evidence="19">
    <location>
        <begin position="366"/>
        <end position="735"/>
    </location>
</feature>
<evidence type="ECO:0000256" key="2">
    <source>
        <dbReference type="ARBA" id="ARBA00022475"/>
    </source>
</evidence>
<feature type="binding site" evidence="15">
    <location>
        <position position="624"/>
    </location>
    <ligand>
        <name>L-glutamate</name>
        <dbReference type="ChEBI" id="CHEBI:29985"/>
    </ligand>
</feature>
<proteinExistence type="inferred from homology"/>
<feature type="binding site" evidence="15">
    <location>
        <position position="450"/>
    </location>
    <ligand>
        <name>L-glutamate</name>
        <dbReference type="ChEBI" id="CHEBI:29985"/>
    </ligand>
</feature>
<evidence type="ECO:0000256" key="6">
    <source>
        <dbReference type="ARBA" id="ARBA00023018"/>
    </source>
</evidence>
<reference evidence="21" key="1">
    <citation type="submission" date="2025-08" db="UniProtKB">
        <authorList>
            <consortium name="Ensembl"/>
        </authorList>
    </citation>
    <scope>IDENTIFICATION</scope>
</reference>
<keyword evidence="17" id="KW-1015">Disulfide bond</keyword>
<comment type="subcellular location">
    <subcellularLocation>
        <location evidence="14 18">Postsynaptic cell membrane</location>
        <topology evidence="14 18">Multi-pass membrane protein</topology>
    </subcellularLocation>
</comment>
<evidence type="ECO:0000256" key="9">
    <source>
        <dbReference type="ARBA" id="ARBA00023170"/>
    </source>
</evidence>
<dbReference type="Gene3D" id="3.40.50.2300">
    <property type="match status" value="3"/>
</dbReference>
<feature type="domain" description="Ionotropic glutamate receptor L-glutamate and glycine-binding" evidence="20">
    <location>
        <begin position="376"/>
        <end position="441"/>
    </location>
</feature>
<dbReference type="SUPFAM" id="SSF53850">
    <property type="entry name" value="Periplasmic binding protein-like II"/>
    <property type="match status" value="1"/>
</dbReference>
<dbReference type="InterPro" id="IPR015683">
    <property type="entry name" value="Ionotropic_Glu_rcpt"/>
</dbReference>
<keyword evidence="9 18" id="KW-0675">Receptor</keyword>
<evidence type="ECO:0000256" key="3">
    <source>
        <dbReference type="ARBA" id="ARBA00022553"/>
    </source>
</evidence>
<keyword evidence="1 18" id="KW-0813">Transport</keyword>
<evidence type="ECO:0000259" key="20">
    <source>
        <dbReference type="SMART" id="SM00918"/>
    </source>
</evidence>
<sequence>MKIISRIVTNSVFRCTIRLLLCLLWIGYSQGTTHVLRFGGIFECVESGPMGAEELAFRFAVNTINRNRTLLPNTTLTYDTQKINLYDSFEASKKACDQLSLGVAAIFGPSHSSSANAVQSICNALGVPHIQTRWKHQVSDNKDSFYVSLYPDFSSLSRAILDLVQFFKWKTVTVVYDDSTGLIRLQELIKAPSRYNLRLKIRQLPADTKDAKPLLKEMKRGKEFHVIFDCSHEMAAGILKQDLFALDVEPYRYSGVNMTGFRILNTENTQVSSIIEKWSMERLQAPPKPDSGLLDGFMTAHWEGLTGRITFNKTNGLRTDFDLDVISLKEEGLEKVGTWDPLSGLNMTENQKGKPANITDSLSNRSLIVTTILEEPYVMFKKSDKPLYGNDRFEGYCIDLLRELSTILGFSYEIRLVEDGKYGAQEDASGQWNGMVRELIDHKADLAVAPLAITYVREKVIDFSKPFMTLGISILYRKPNGTNPGVFSFLNPLSPDIWMYILLAYLGVSCVLFVIARFSPYEWYNPHPCNPDSDVVENNFTLLNSFWFGVGALMQQGSELMPKALSTRIVGGIWWFFTLIIISSYTANLAAFLTVERMESPIDSADDLAKQTKIEYGAVEDGATMTFFKKSKISTYDKMWAFMSSRRQSVLVKSNEEGIQRVLTSDYAFLMESTTIEFVTQRNCNLTQIGGLIDSKGYGVGTPMGSPYRDKITIAILQLQEEGKLHMMKEKWWRGNGCPEEESKEASALGVQNIGGIFIVLAAGLVLSVFVAVGEFLYKSKKNAQLEKRSFCSAMVEELRMSLKCQRRLKHKPQAPVIVKTEEVINMHTFNDRRLPGKETMA</sequence>
<dbReference type="Pfam" id="PF01094">
    <property type="entry name" value="ANF_receptor"/>
    <property type="match status" value="1"/>
</dbReference>
<dbReference type="GO" id="GO:0045211">
    <property type="term" value="C:postsynaptic membrane"/>
    <property type="evidence" value="ECO:0007669"/>
    <property type="project" value="UniProtKB-SubCell"/>
</dbReference>
<organism evidence="21 22">
    <name type="scientific">Zonotrichia albicollis</name>
    <name type="common">White-throated sparrow</name>
    <name type="synonym">Fringilla albicollis</name>
    <dbReference type="NCBI Taxonomy" id="44394"/>
    <lineage>
        <taxon>Eukaryota</taxon>
        <taxon>Metazoa</taxon>
        <taxon>Chordata</taxon>
        <taxon>Craniata</taxon>
        <taxon>Vertebrata</taxon>
        <taxon>Euteleostomi</taxon>
        <taxon>Archelosauria</taxon>
        <taxon>Archosauria</taxon>
        <taxon>Dinosauria</taxon>
        <taxon>Saurischia</taxon>
        <taxon>Theropoda</taxon>
        <taxon>Coelurosauria</taxon>
        <taxon>Aves</taxon>
        <taxon>Neognathae</taxon>
        <taxon>Neoaves</taxon>
        <taxon>Telluraves</taxon>
        <taxon>Australaves</taxon>
        <taxon>Passeriformes</taxon>
        <taxon>Passerellidae</taxon>
        <taxon>Zonotrichia</taxon>
    </lineage>
</organism>
<keyword evidence="8 18" id="KW-0472">Membrane</keyword>
<dbReference type="InterPro" id="IPR001508">
    <property type="entry name" value="Iono_Glu_rcpt_met"/>
</dbReference>